<name>A0A068UBH8_COFCA</name>
<dbReference type="AlphaFoldDB" id="A0A068UBH8"/>
<keyword evidence="2" id="KW-1185">Reference proteome</keyword>
<dbReference type="Proteomes" id="UP000295252">
    <property type="component" value="Chromosome XI"/>
</dbReference>
<dbReference type="Gramene" id="CDP05612">
    <property type="protein sequence ID" value="CDP05612"/>
    <property type="gene ID" value="GSCOC_T00020760001"/>
</dbReference>
<dbReference type="InParanoid" id="A0A068UBH8"/>
<evidence type="ECO:0000313" key="2">
    <source>
        <dbReference type="Proteomes" id="UP000295252"/>
    </source>
</evidence>
<reference evidence="2" key="1">
    <citation type="journal article" date="2014" name="Science">
        <title>The coffee genome provides insight into the convergent evolution of caffeine biosynthesis.</title>
        <authorList>
            <person name="Denoeud F."/>
            <person name="Carretero-Paulet L."/>
            <person name="Dereeper A."/>
            <person name="Droc G."/>
            <person name="Guyot R."/>
            <person name="Pietrella M."/>
            <person name="Zheng C."/>
            <person name="Alberti A."/>
            <person name="Anthony F."/>
            <person name="Aprea G."/>
            <person name="Aury J.M."/>
            <person name="Bento P."/>
            <person name="Bernard M."/>
            <person name="Bocs S."/>
            <person name="Campa C."/>
            <person name="Cenci A."/>
            <person name="Combes M.C."/>
            <person name="Crouzillat D."/>
            <person name="Da Silva C."/>
            <person name="Daddiego L."/>
            <person name="De Bellis F."/>
            <person name="Dussert S."/>
            <person name="Garsmeur O."/>
            <person name="Gayraud T."/>
            <person name="Guignon V."/>
            <person name="Jahn K."/>
            <person name="Jamilloux V."/>
            <person name="Joet T."/>
            <person name="Labadie K."/>
            <person name="Lan T."/>
            <person name="Leclercq J."/>
            <person name="Lepelley M."/>
            <person name="Leroy T."/>
            <person name="Li L.T."/>
            <person name="Librado P."/>
            <person name="Lopez L."/>
            <person name="Munoz A."/>
            <person name="Noel B."/>
            <person name="Pallavicini A."/>
            <person name="Perrotta G."/>
            <person name="Poncet V."/>
            <person name="Pot D."/>
            <person name="Priyono X."/>
            <person name="Rigoreau M."/>
            <person name="Rouard M."/>
            <person name="Rozas J."/>
            <person name="Tranchant-Dubreuil C."/>
            <person name="VanBuren R."/>
            <person name="Zhang Q."/>
            <person name="Andrade A.C."/>
            <person name="Argout X."/>
            <person name="Bertrand B."/>
            <person name="de Kochko A."/>
            <person name="Graziosi G."/>
            <person name="Henry R.J."/>
            <person name="Jayarama X."/>
            <person name="Ming R."/>
            <person name="Nagai C."/>
            <person name="Rounsley S."/>
            <person name="Sankoff D."/>
            <person name="Giuliano G."/>
            <person name="Albert V.A."/>
            <person name="Wincker P."/>
            <person name="Lashermes P."/>
        </authorList>
    </citation>
    <scope>NUCLEOTIDE SEQUENCE [LARGE SCALE GENOMIC DNA]</scope>
    <source>
        <strain evidence="2">cv. DH200-94</strain>
    </source>
</reference>
<accession>A0A068UBH8</accession>
<proteinExistence type="predicted"/>
<organism evidence="1 2">
    <name type="scientific">Coffea canephora</name>
    <name type="common">Robusta coffee</name>
    <dbReference type="NCBI Taxonomy" id="49390"/>
    <lineage>
        <taxon>Eukaryota</taxon>
        <taxon>Viridiplantae</taxon>
        <taxon>Streptophyta</taxon>
        <taxon>Embryophyta</taxon>
        <taxon>Tracheophyta</taxon>
        <taxon>Spermatophyta</taxon>
        <taxon>Magnoliopsida</taxon>
        <taxon>eudicotyledons</taxon>
        <taxon>Gunneridae</taxon>
        <taxon>Pentapetalae</taxon>
        <taxon>asterids</taxon>
        <taxon>lamiids</taxon>
        <taxon>Gentianales</taxon>
        <taxon>Rubiaceae</taxon>
        <taxon>Ixoroideae</taxon>
        <taxon>Gardenieae complex</taxon>
        <taxon>Bertiereae - Coffeeae clade</taxon>
        <taxon>Coffeeae</taxon>
        <taxon>Coffea</taxon>
    </lineage>
</organism>
<gene>
    <name evidence="1" type="ORF">GSCOC_T00020760001</name>
</gene>
<evidence type="ECO:0000313" key="1">
    <source>
        <dbReference type="EMBL" id="CDP05612.1"/>
    </source>
</evidence>
<protein>
    <submittedName>
        <fullName evidence="1">Uncharacterized protein</fullName>
    </submittedName>
</protein>
<dbReference type="EMBL" id="HG739101">
    <property type="protein sequence ID" value="CDP05612.1"/>
    <property type="molecule type" value="Genomic_DNA"/>
</dbReference>
<sequence>MATRERQLLRGKLCFVDLLIRKAIHMVVKGLSKTRILKYYILSTCLK</sequence>